<reference evidence="9 10" key="1">
    <citation type="submission" date="2020-02" db="EMBL/GenBank/DDBJ databases">
        <title>Genome sequence of the type strain CCBAU10050 of Rhizobium daejeonense.</title>
        <authorList>
            <person name="Gao J."/>
            <person name="Sun J."/>
        </authorList>
    </citation>
    <scope>NUCLEOTIDE SEQUENCE [LARGE SCALE GENOMIC DNA]</scope>
    <source>
        <strain evidence="9 10">CCBAU10050</strain>
    </source>
</reference>
<dbReference type="PRINTS" id="PR00039">
    <property type="entry name" value="HTHLYSR"/>
</dbReference>
<dbReference type="SUPFAM" id="SSF46785">
    <property type="entry name" value="Winged helix' DNA-binding domain"/>
    <property type="match status" value="1"/>
</dbReference>
<dbReference type="InterPro" id="IPR000847">
    <property type="entry name" value="LysR_HTH_N"/>
</dbReference>
<comment type="function">
    <text evidence="5">Transcriptional regulator of the ttuABCDE tartrate utilization operon.</text>
</comment>
<dbReference type="SUPFAM" id="SSF53850">
    <property type="entry name" value="Periplasmic binding protein-like II"/>
    <property type="match status" value="1"/>
</dbReference>
<dbReference type="InterPro" id="IPR036390">
    <property type="entry name" value="WH_DNA-bd_sf"/>
</dbReference>
<dbReference type="PROSITE" id="PS50931">
    <property type="entry name" value="HTH_LYSR"/>
    <property type="match status" value="1"/>
</dbReference>
<dbReference type="InterPro" id="IPR058163">
    <property type="entry name" value="LysR-type_TF_proteobact-type"/>
</dbReference>
<sequence length="299" mass="32648">MKKAGLIELNAVAVVAETRNFRAAARDLGMSASAVSHAISALENRLGVRLFNRTTRSVSLTEAGERFLEKISPALKDIAGAMEGATAAAASPRGRLKINTSPGGMTGLLMPILVEFQRRYPEVHVDVASEGRLVDIVEKGFDIGVRLHEDVPQDMIAIALTGQERFLVLGAPGYFERYGRPSVPTDLARYPCLRLRLPSGAIYRWEFERHGQESRIEVEGPMTLQDMDLMLEAAIAGVGLAYMTQRQAAAALSAGLLEAVLDDCTPPFPGLCMYFSGRRHLPPPVRAFIDVAREMTRKV</sequence>
<dbReference type="EMBL" id="JAAKZH010000001">
    <property type="protein sequence ID" value="NGO62770.1"/>
    <property type="molecule type" value="Genomic_DNA"/>
</dbReference>
<keyword evidence="10" id="KW-1185">Reference proteome</keyword>
<evidence type="ECO:0000256" key="4">
    <source>
        <dbReference type="ARBA" id="ARBA00023163"/>
    </source>
</evidence>
<comment type="caution">
    <text evidence="9">The sequence shown here is derived from an EMBL/GenBank/DDBJ whole genome shotgun (WGS) entry which is preliminary data.</text>
</comment>
<gene>
    <name evidence="9" type="ORF">G6N76_03720</name>
</gene>
<dbReference type="RefSeq" id="WP_163899842.1">
    <property type="nucleotide sequence ID" value="NZ_CP048427.1"/>
</dbReference>
<dbReference type="GO" id="GO:0003700">
    <property type="term" value="F:DNA-binding transcription factor activity"/>
    <property type="evidence" value="ECO:0007669"/>
    <property type="project" value="InterPro"/>
</dbReference>
<protein>
    <recommendedName>
        <fullName evidence="6">HTH-type transcriptional regulator TtuA</fullName>
    </recommendedName>
    <alternativeName>
        <fullName evidence="7">Tartrate utilization transcriptional regulator</fullName>
    </alternativeName>
</protein>
<dbReference type="InterPro" id="IPR036388">
    <property type="entry name" value="WH-like_DNA-bd_sf"/>
</dbReference>
<dbReference type="FunFam" id="1.10.10.10:FF:000001">
    <property type="entry name" value="LysR family transcriptional regulator"/>
    <property type="match status" value="1"/>
</dbReference>
<dbReference type="Pfam" id="PF00126">
    <property type="entry name" value="HTH_1"/>
    <property type="match status" value="1"/>
</dbReference>
<accession>A0A6M1S0Z5</accession>
<dbReference type="AlphaFoldDB" id="A0A6M1S0Z5"/>
<dbReference type="PANTHER" id="PTHR30537">
    <property type="entry name" value="HTH-TYPE TRANSCRIPTIONAL REGULATOR"/>
    <property type="match status" value="1"/>
</dbReference>
<evidence type="ECO:0000256" key="2">
    <source>
        <dbReference type="ARBA" id="ARBA00023015"/>
    </source>
</evidence>
<evidence type="ECO:0000256" key="5">
    <source>
        <dbReference type="ARBA" id="ARBA00054626"/>
    </source>
</evidence>
<organism evidence="9 10">
    <name type="scientific">Rhizobium daejeonense</name>
    <dbReference type="NCBI Taxonomy" id="240521"/>
    <lineage>
        <taxon>Bacteria</taxon>
        <taxon>Pseudomonadati</taxon>
        <taxon>Pseudomonadota</taxon>
        <taxon>Alphaproteobacteria</taxon>
        <taxon>Hyphomicrobiales</taxon>
        <taxon>Rhizobiaceae</taxon>
        <taxon>Rhizobium/Agrobacterium group</taxon>
        <taxon>Rhizobium</taxon>
    </lineage>
</organism>
<feature type="domain" description="HTH lysR-type" evidence="8">
    <location>
        <begin position="1"/>
        <end position="61"/>
    </location>
</feature>
<dbReference type="InterPro" id="IPR005119">
    <property type="entry name" value="LysR_subst-bd"/>
</dbReference>
<keyword evidence="4" id="KW-0804">Transcription</keyword>
<proteinExistence type="inferred from homology"/>
<keyword evidence="2" id="KW-0805">Transcription regulation</keyword>
<evidence type="ECO:0000313" key="9">
    <source>
        <dbReference type="EMBL" id="NGO62770.1"/>
    </source>
</evidence>
<evidence type="ECO:0000256" key="7">
    <source>
        <dbReference type="ARBA" id="ARBA00083243"/>
    </source>
</evidence>
<dbReference type="Gene3D" id="3.40.190.290">
    <property type="match status" value="1"/>
</dbReference>
<dbReference type="GO" id="GO:0003677">
    <property type="term" value="F:DNA binding"/>
    <property type="evidence" value="ECO:0007669"/>
    <property type="project" value="UniProtKB-KW"/>
</dbReference>
<evidence type="ECO:0000256" key="3">
    <source>
        <dbReference type="ARBA" id="ARBA00023125"/>
    </source>
</evidence>
<keyword evidence="3" id="KW-0238">DNA-binding</keyword>
<dbReference type="Gene3D" id="1.10.10.10">
    <property type="entry name" value="Winged helix-like DNA-binding domain superfamily/Winged helix DNA-binding domain"/>
    <property type="match status" value="1"/>
</dbReference>
<dbReference type="Proteomes" id="UP000477849">
    <property type="component" value="Unassembled WGS sequence"/>
</dbReference>
<comment type="similarity">
    <text evidence="1">Belongs to the LysR transcriptional regulatory family.</text>
</comment>
<evidence type="ECO:0000256" key="6">
    <source>
        <dbReference type="ARBA" id="ARBA00067332"/>
    </source>
</evidence>
<dbReference type="PANTHER" id="PTHR30537:SF5">
    <property type="entry name" value="HTH-TYPE TRANSCRIPTIONAL ACTIVATOR TTDR-RELATED"/>
    <property type="match status" value="1"/>
</dbReference>
<dbReference type="Pfam" id="PF03466">
    <property type="entry name" value="LysR_substrate"/>
    <property type="match status" value="1"/>
</dbReference>
<evidence type="ECO:0000313" key="10">
    <source>
        <dbReference type="Proteomes" id="UP000477849"/>
    </source>
</evidence>
<name>A0A6M1S0Z5_9HYPH</name>
<evidence type="ECO:0000259" key="8">
    <source>
        <dbReference type="PROSITE" id="PS50931"/>
    </source>
</evidence>
<evidence type="ECO:0000256" key="1">
    <source>
        <dbReference type="ARBA" id="ARBA00009437"/>
    </source>
</evidence>